<dbReference type="Gene3D" id="1.10.1660.10">
    <property type="match status" value="1"/>
</dbReference>
<keyword evidence="3" id="KW-1185">Reference proteome</keyword>
<reference evidence="2 3" key="1">
    <citation type="submission" date="2016-10" db="EMBL/GenBank/DDBJ databases">
        <authorList>
            <person name="de Groot N.N."/>
        </authorList>
    </citation>
    <scope>NUCLEOTIDE SEQUENCE [LARGE SCALE GENOMIC DNA]</scope>
    <source>
        <strain evidence="2 3">DSM 44892</strain>
    </source>
</reference>
<proteinExistence type="predicted"/>
<dbReference type="RefSeq" id="WP_083343162.1">
    <property type="nucleotide sequence ID" value="NZ_CP048813.1"/>
</dbReference>
<dbReference type="SUPFAM" id="SSF46955">
    <property type="entry name" value="Putative DNA-binding domain"/>
    <property type="match status" value="1"/>
</dbReference>
<dbReference type="InterPro" id="IPR009061">
    <property type="entry name" value="DNA-bd_dom_put_sf"/>
</dbReference>
<dbReference type="PROSITE" id="PS50937">
    <property type="entry name" value="HTH_MERR_2"/>
    <property type="match status" value="1"/>
</dbReference>
<dbReference type="OrthoDB" id="4567915at2"/>
<gene>
    <name evidence="2" type="ORF">SAMN05444695_108148</name>
</gene>
<dbReference type="Pfam" id="PF00376">
    <property type="entry name" value="MerR"/>
    <property type="match status" value="1"/>
</dbReference>
<accession>A0A1G8LF65</accession>
<dbReference type="AlphaFoldDB" id="A0A1G8LF65"/>
<evidence type="ECO:0000259" key="1">
    <source>
        <dbReference type="PROSITE" id="PS50937"/>
    </source>
</evidence>
<dbReference type="InterPro" id="IPR000551">
    <property type="entry name" value="MerR-type_HTH_dom"/>
</dbReference>
<evidence type="ECO:0000313" key="2">
    <source>
        <dbReference type="EMBL" id="SDI54316.1"/>
    </source>
</evidence>
<dbReference type="GO" id="GO:0003677">
    <property type="term" value="F:DNA binding"/>
    <property type="evidence" value="ECO:0007669"/>
    <property type="project" value="InterPro"/>
</dbReference>
<feature type="domain" description="HTH merR-type" evidence="1">
    <location>
        <begin position="1"/>
        <end position="36"/>
    </location>
</feature>
<dbReference type="EMBL" id="FNDN01000008">
    <property type="protein sequence ID" value="SDI54316.1"/>
    <property type="molecule type" value="Genomic_DNA"/>
</dbReference>
<name>A0A1G8LF65_9NOCA</name>
<sequence>MRISQVAARSGVPATTLRYDEGPELLRPQRAPNGYRTFAIALRGSQFTLTTTVPPEGMSLLDELVPDGSDRRAGGNPDES</sequence>
<organism evidence="2 3">
    <name type="scientific">Rhodococcus triatomae</name>
    <dbReference type="NCBI Taxonomy" id="300028"/>
    <lineage>
        <taxon>Bacteria</taxon>
        <taxon>Bacillati</taxon>
        <taxon>Actinomycetota</taxon>
        <taxon>Actinomycetes</taxon>
        <taxon>Mycobacteriales</taxon>
        <taxon>Nocardiaceae</taxon>
        <taxon>Rhodococcus</taxon>
    </lineage>
</organism>
<evidence type="ECO:0000313" key="3">
    <source>
        <dbReference type="Proteomes" id="UP000183263"/>
    </source>
</evidence>
<protein>
    <submittedName>
        <fullName evidence="2">MerR family regulatory protein</fullName>
    </submittedName>
</protein>
<dbReference type="GO" id="GO:0006355">
    <property type="term" value="P:regulation of DNA-templated transcription"/>
    <property type="evidence" value="ECO:0007669"/>
    <property type="project" value="InterPro"/>
</dbReference>
<dbReference type="Proteomes" id="UP000183263">
    <property type="component" value="Unassembled WGS sequence"/>
</dbReference>